<dbReference type="PANTHER" id="PTHR44051:SF2">
    <property type="entry name" value="HYPOTHETICAL GLUTATHIONE S-TRANSFERASE LIKE PROTEIN"/>
    <property type="match status" value="1"/>
</dbReference>
<dbReference type="KEGG" id="lagg:B0E33_05190"/>
<evidence type="ECO:0000259" key="2">
    <source>
        <dbReference type="PROSITE" id="PS50405"/>
    </source>
</evidence>
<name>A0A0M6Y6M4_9HYPH</name>
<dbReference type="SUPFAM" id="SSF52833">
    <property type="entry name" value="Thioredoxin-like"/>
    <property type="match status" value="1"/>
</dbReference>
<dbReference type="Proteomes" id="UP000048926">
    <property type="component" value="Unassembled WGS sequence"/>
</dbReference>
<dbReference type="AlphaFoldDB" id="A0A0M6Y6M4"/>
<accession>A0A0M6Y6M4</accession>
<dbReference type="InterPro" id="IPR004045">
    <property type="entry name" value="Glutathione_S-Trfase_N"/>
</dbReference>
<dbReference type="CDD" id="cd03056">
    <property type="entry name" value="GST_N_4"/>
    <property type="match status" value="1"/>
</dbReference>
<organism evidence="3 4">
    <name type="scientific">Roseibium aggregatum</name>
    <dbReference type="NCBI Taxonomy" id="187304"/>
    <lineage>
        <taxon>Bacteria</taxon>
        <taxon>Pseudomonadati</taxon>
        <taxon>Pseudomonadota</taxon>
        <taxon>Alphaproteobacteria</taxon>
        <taxon>Hyphomicrobiales</taxon>
        <taxon>Stappiaceae</taxon>
        <taxon>Roseibium</taxon>
    </lineage>
</organism>
<dbReference type="RefSeq" id="WP_023001779.1">
    <property type="nucleotide sequence ID" value="NZ_CP045627.1"/>
</dbReference>
<dbReference type="InterPro" id="IPR004046">
    <property type="entry name" value="GST_C"/>
</dbReference>
<dbReference type="PANTHER" id="PTHR44051">
    <property type="entry name" value="GLUTATHIONE S-TRANSFERASE-RELATED"/>
    <property type="match status" value="1"/>
</dbReference>
<dbReference type="OrthoDB" id="9810080at2"/>
<evidence type="ECO:0000259" key="1">
    <source>
        <dbReference type="PROSITE" id="PS50404"/>
    </source>
</evidence>
<dbReference type="InterPro" id="IPR036249">
    <property type="entry name" value="Thioredoxin-like_sf"/>
</dbReference>
<proteinExistence type="predicted"/>
<dbReference type="InterPro" id="IPR010987">
    <property type="entry name" value="Glutathione-S-Trfase_C-like"/>
</dbReference>
<evidence type="ECO:0000313" key="4">
    <source>
        <dbReference type="Proteomes" id="UP000048926"/>
    </source>
</evidence>
<feature type="domain" description="GST N-terminal" evidence="1">
    <location>
        <begin position="2"/>
        <end position="84"/>
    </location>
</feature>
<keyword evidence="4" id="KW-1185">Reference proteome</keyword>
<dbReference type="STRING" id="187304.B0E33_05190"/>
<reference evidence="4" key="1">
    <citation type="submission" date="2015-07" db="EMBL/GenBank/DDBJ databases">
        <authorList>
            <person name="Rodrigo-Torres Lidia"/>
            <person name="Arahal R.David."/>
        </authorList>
    </citation>
    <scope>NUCLEOTIDE SEQUENCE [LARGE SCALE GENOMIC DNA]</scope>
    <source>
        <strain evidence="4">CECT 4801</strain>
    </source>
</reference>
<dbReference type="InterPro" id="IPR040079">
    <property type="entry name" value="Glutathione_S-Trfase"/>
</dbReference>
<dbReference type="SFLD" id="SFLDS00019">
    <property type="entry name" value="Glutathione_Transferase_(cytos"/>
    <property type="match status" value="1"/>
</dbReference>
<evidence type="ECO:0000313" key="3">
    <source>
        <dbReference type="EMBL" id="CTQ45183.1"/>
    </source>
</evidence>
<dbReference type="Pfam" id="PF13409">
    <property type="entry name" value="GST_N_2"/>
    <property type="match status" value="1"/>
</dbReference>
<dbReference type="EMBL" id="CXST01000002">
    <property type="protein sequence ID" value="CTQ45183.1"/>
    <property type="molecule type" value="Genomic_DNA"/>
</dbReference>
<dbReference type="PROSITE" id="PS50404">
    <property type="entry name" value="GST_NTER"/>
    <property type="match status" value="1"/>
</dbReference>
<dbReference type="SUPFAM" id="SSF47616">
    <property type="entry name" value="GST C-terminal domain-like"/>
    <property type="match status" value="1"/>
</dbReference>
<dbReference type="PROSITE" id="PS50405">
    <property type="entry name" value="GST_CTER"/>
    <property type="match status" value="1"/>
</dbReference>
<dbReference type="InterPro" id="IPR036282">
    <property type="entry name" value="Glutathione-S-Trfase_C_sf"/>
</dbReference>
<dbReference type="Gene3D" id="3.40.30.10">
    <property type="entry name" value="Glutaredoxin"/>
    <property type="match status" value="1"/>
</dbReference>
<dbReference type="Gene3D" id="1.20.1050.10">
    <property type="match status" value="1"/>
</dbReference>
<gene>
    <name evidence="3" type="ORF">LAL4801_03631</name>
</gene>
<protein>
    <submittedName>
        <fullName evidence="3">GSH-dependent disulfide bond oxidoreductase</fullName>
    </submittedName>
</protein>
<feature type="domain" description="GST C-terminal" evidence="2">
    <location>
        <begin position="87"/>
        <end position="212"/>
    </location>
</feature>
<sequence length="212" mass="24134">MAEYVLHCMAQSGHSYKVALMLELCGADWKPEWVDFFNGATRTEEFRDTLNEMGEVPVLVHGDDILTQSAVIMDDLSEKFGAFGWENDEERREILRWTIFDNQKVSGLLGPLRFLRTLMKTGETDVVKWLDGRSKSALAILDKHFAKNDFAIGKKPTSADFSLCSYLFYEGELGIDLEAYPNVTKWLGRIKALPGWKHPYDLMPGHPLPDKT</sequence>
<dbReference type="Pfam" id="PF00043">
    <property type="entry name" value="GST_C"/>
    <property type="match status" value="1"/>
</dbReference>